<protein>
    <submittedName>
        <fullName evidence="1">Uncharacterized protein</fullName>
    </submittedName>
</protein>
<sequence>MEWSEISERQYHVSRHDNLWGNWEFPRSDGKLHYECRLYLRDILHLLTDSRLETIDLCDIAWKGKHHHPHNTGANCFCCPPTRPSKYHAADPSYPGIVLKNAVNPFNNKYRMVDGRHRIMKLLNEGETSSQYYVLDYDEVKDYIVAKVFCPIEKKMLLKKADL</sequence>
<dbReference type="Proteomes" id="UP000033009">
    <property type="component" value="Segment"/>
</dbReference>
<evidence type="ECO:0000313" key="1">
    <source>
        <dbReference type="EMBL" id="AIX26924.1"/>
    </source>
</evidence>
<evidence type="ECO:0000313" key="2">
    <source>
        <dbReference type="Proteomes" id="UP000033009"/>
    </source>
</evidence>
<name>A0A0E3FHU4_9CAUD</name>
<dbReference type="GeneID" id="24405050"/>
<proteinExistence type="predicted"/>
<dbReference type="RefSeq" id="YP_009140992.1">
    <property type="nucleotide sequence ID" value="NC_027132.1"/>
</dbReference>
<reference evidence="1 2" key="1">
    <citation type="submission" date="2013-12" db="EMBL/GenBank/DDBJ databases">
        <title>Ecological redundancy of diverse viral populations within a natural community.</title>
        <authorList>
            <person name="Gregory A.C."/>
            <person name="LaButti K."/>
            <person name="Copeland A."/>
            <person name="Woyke T."/>
            <person name="Sullivan M.B."/>
        </authorList>
    </citation>
    <scope>NUCLEOTIDE SEQUENCE [LARGE SCALE GENOMIC DNA]</scope>
    <source>
        <strain evidence="1">Syn7803US120</strain>
    </source>
</reference>
<keyword evidence="2" id="KW-1185">Reference proteome</keyword>
<accession>A0A0E3FHU4</accession>
<organism evidence="1 2">
    <name type="scientific">Synechococcus phage ACG-2014i</name>
    <dbReference type="NCBI Taxonomy" id="1493513"/>
    <lineage>
        <taxon>Viruses</taxon>
        <taxon>Duplodnaviria</taxon>
        <taxon>Heunggongvirae</taxon>
        <taxon>Uroviricota</taxon>
        <taxon>Caudoviricetes</taxon>
        <taxon>Pantevenvirales</taxon>
        <taxon>Kyanoviridae</taxon>
        <taxon>Chalconvirus</taxon>
        <taxon>Chalconvirus acg2014i</taxon>
    </lineage>
</organism>
<dbReference type="EMBL" id="KJ019082">
    <property type="protein sequence ID" value="AIX26924.1"/>
    <property type="molecule type" value="Genomic_DNA"/>
</dbReference>
<dbReference type="KEGG" id="vg:24405050"/>
<gene>
    <name evidence="1" type="ORF">Syn7803US120_203</name>
</gene>